<gene>
    <name evidence="2" type="ORF">SAMN05216262_1352</name>
</gene>
<sequence>MTTSIFLYALLVIISFVVPIKLNSDSRLLLSISSCFIGAAVITAVFHSDMDKAKWIIVGLNSIGMITYYIRYRVIRNKR</sequence>
<reference evidence="3" key="1">
    <citation type="submission" date="2016-10" db="EMBL/GenBank/DDBJ databases">
        <authorList>
            <person name="Varghese N."/>
            <person name="Submissions S."/>
        </authorList>
    </citation>
    <scope>NUCLEOTIDE SEQUENCE [LARGE SCALE GENOMIC DNA]</scope>
    <source>
        <strain evidence="3">CGMCC 1.9127</strain>
    </source>
</reference>
<feature type="transmembrane region" description="Helical" evidence="1">
    <location>
        <begin position="29"/>
        <end position="47"/>
    </location>
</feature>
<proteinExistence type="predicted"/>
<keyword evidence="3" id="KW-1185">Reference proteome</keyword>
<feature type="transmembrane region" description="Helical" evidence="1">
    <location>
        <begin position="53"/>
        <end position="70"/>
    </location>
</feature>
<keyword evidence="1" id="KW-0472">Membrane</keyword>
<keyword evidence="1" id="KW-1133">Transmembrane helix</keyword>
<dbReference type="STRING" id="641665.GCA_002104455_02254"/>
<evidence type="ECO:0000256" key="1">
    <source>
        <dbReference type="SAM" id="Phobius"/>
    </source>
</evidence>
<evidence type="ECO:0000313" key="3">
    <source>
        <dbReference type="Proteomes" id="UP000199297"/>
    </source>
</evidence>
<name>A0A1H7U814_9GAMM</name>
<keyword evidence="1" id="KW-0812">Transmembrane</keyword>
<dbReference type="EMBL" id="FOBI01000035">
    <property type="protein sequence ID" value="SEL92904.1"/>
    <property type="molecule type" value="Genomic_DNA"/>
</dbReference>
<accession>A0A1H7U814</accession>
<feature type="transmembrane region" description="Helical" evidence="1">
    <location>
        <begin position="6"/>
        <end position="22"/>
    </location>
</feature>
<evidence type="ECO:0000313" key="2">
    <source>
        <dbReference type="EMBL" id="SEL92904.1"/>
    </source>
</evidence>
<organism evidence="2 3">
    <name type="scientific">Colwellia chukchiensis</name>
    <dbReference type="NCBI Taxonomy" id="641665"/>
    <lineage>
        <taxon>Bacteria</taxon>
        <taxon>Pseudomonadati</taxon>
        <taxon>Pseudomonadota</taxon>
        <taxon>Gammaproteobacteria</taxon>
        <taxon>Alteromonadales</taxon>
        <taxon>Colwelliaceae</taxon>
        <taxon>Colwellia</taxon>
    </lineage>
</organism>
<dbReference type="RefSeq" id="WP_092251498.1">
    <property type="nucleotide sequence ID" value="NZ_FOBI01000035.1"/>
</dbReference>
<dbReference type="Proteomes" id="UP000199297">
    <property type="component" value="Unassembled WGS sequence"/>
</dbReference>
<protein>
    <submittedName>
        <fullName evidence="2">Uncharacterized protein</fullName>
    </submittedName>
</protein>
<dbReference type="AlphaFoldDB" id="A0A1H7U814"/>